<dbReference type="Proteomes" id="UP000002195">
    <property type="component" value="Unassembled WGS sequence"/>
</dbReference>
<protein>
    <recommendedName>
        <fullName evidence="4">Transmembrane protein</fullName>
    </recommendedName>
</protein>
<comment type="caution">
    <text evidence="2">The sequence shown here is derived from an EMBL/GenBank/DDBJ whole genome shotgun (WGS) entry which is preliminary data.</text>
</comment>
<dbReference type="GeneID" id="8625383"/>
<dbReference type="SUPFAM" id="SSF57850">
    <property type="entry name" value="RING/U-box"/>
    <property type="match status" value="1"/>
</dbReference>
<evidence type="ECO:0000313" key="3">
    <source>
        <dbReference type="Proteomes" id="UP000002195"/>
    </source>
</evidence>
<dbReference type="dictyBase" id="DDB_G0285987"/>
<feature type="transmembrane region" description="Helical" evidence="1">
    <location>
        <begin position="210"/>
        <end position="234"/>
    </location>
</feature>
<dbReference type="EMBL" id="AAFI02000082">
    <property type="protein sequence ID" value="EAL64452.1"/>
    <property type="molecule type" value="Genomic_DNA"/>
</dbReference>
<evidence type="ECO:0000313" key="2">
    <source>
        <dbReference type="EMBL" id="EAL64452.1"/>
    </source>
</evidence>
<dbReference type="HOGENOM" id="CLU_638459_0_0_1"/>
<dbReference type="KEGG" id="ddi:DDB_G0285987"/>
<dbReference type="AlphaFoldDB" id="Q54MF8"/>
<keyword evidence="1" id="KW-1133">Transmembrane helix</keyword>
<evidence type="ECO:0000256" key="1">
    <source>
        <dbReference type="SAM" id="Phobius"/>
    </source>
</evidence>
<name>Q54MF8_DICDI</name>
<keyword evidence="1" id="KW-0472">Membrane</keyword>
<organism evidence="2 3">
    <name type="scientific">Dictyostelium discoideum</name>
    <name type="common">Social amoeba</name>
    <dbReference type="NCBI Taxonomy" id="44689"/>
    <lineage>
        <taxon>Eukaryota</taxon>
        <taxon>Amoebozoa</taxon>
        <taxon>Evosea</taxon>
        <taxon>Eumycetozoa</taxon>
        <taxon>Dictyostelia</taxon>
        <taxon>Dictyosteliales</taxon>
        <taxon>Dictyosteliaceae</taxon>
        <taxon>Dictyostelium</taxon>
    </lineage>
</organism>
<dbReference type="InParanoid" id="Q54MF8"/>
<dbReference type="FunCoup" id="Q54MF8">
    <property type="interactions" value="24"/>
</dbReference>
<dbReference type="GO" id="GO:0031624">
    <property type="term" value="F:ubiquitin conjugating enzyme binding"/>
    <property type="evidence" value="ECO:0000318"/>
    <property type="project" value="GO_Central"/>
</dbReference>
<dbReference type="eggNOG" id="ENOG502RII1">
    <property type="taxonomic scope" value="Eukaryota"/>
</dbReference>
<dbReference type="PaxDb" id="44689-DDB0218771"/>
<feature type="transmembrane region" description="Helical" evidence="1">
    <location>
        <begin position="240"/>
        <end position="265"/>
    </location>
</feature>
<dbReference type="VEuPathDB" id="AmoebaDB:DDB_G0285987"/>
<dbReference type="Gene3D" id="3.30.40.10">
    <property type="entry name" value="Zinc/RING finger domain, C3HC4 (zinc finger)"/>
    <property type="match status" value="1"/>
</dbReference>
<accession>Q54MF8</accession>
<proteinExistence type="predicted"/>
<gene>
    <name evidence="2" type="ORF">DDB_G0285987</name>
</gene>
<dbReference type="InterPro" id="IPR013083">
    <property type="entry name" value="Znf_RING/FYVE/PHD"/>
</dbReference>
<dbReference type="GO" id="GO:0000151">
    <property type="term" value="C:ubiquitin ligase complex"/>
    <property type="evidence" value="ECO:0000318"/>
    <property type="project" value="GO_Central"/>
</dbReference>
<dbReference type="PhylomeDB" id="Q54MF8"/>
<dbReference type="GO" id="GO:0061630">
    <property type="term" value="F:ubiquitin protein ligase activity"/>
    <property type="evidence" value="ECO:0000318"/>
    <property type="project" value="GO_Central"/>
</dbReference>
<dbReference type="GO" id="GO:0005737">
    <property type="term" value="C:cytoplasm"/>
    <property type="evidence" value="ECO:0000318"/>
    <property type="project" value="GO_Central"/>
</dbReference>
<dbReference type="GO" id="GO:0006511">
    <property type="term" value="P:ubiquitin-dependent protein catabolic process"/>
    <property type="evidence" value="ECO:0000318"/>
    <property type="project" value="GO_Central"/>
</dbReference>
<reference evidence="2 3" key="1">
    <citation type="journal article" date="2005" name="Nature">
        <title>The genome of the social amoeba Dictyostelium discoideum.</title>
        <authorList>
            <consortium name="The Dictyostelium discoideum Sequencing Consortium"/>
            <person name="Eichinger L."/>
            <person name="Pachebat J.A."/>
            <person name="Glockner G."/>
            <person name="Rajandream M.A."/>
            <person name="Sucgang R."/>
            <person name="Berriman M."/>
            <person name="Song J."/>
            <person name="Olsen R."/>
            <person name="Szafranski K."/>
            <person name="Xu Q."/>
            <person name="Tunggal B."/>
            <person name="Kummerfeld S."/>
            <person name="Madera M."/>
            <person name="Konfortov B.A."/>
            <person name="Rivero F."/>
            <person name="Bankier A.T."/>
            <person name="Lehmann R."/>
            <person name="Hamlin N."/>
            <person name="Davies R."/>
            <person name="Gaudet P."/>
            <person name="Fey P."/>
            <person name="Pilcher K."/>
            <person name="Chen G."/>
            <person name="Saunders D."/>
            <person name="Sodergren E."/>
            <person name="Davis P."/>
            <person name="Kerhornou A."/>
            <person name="Nie X."/>
            <person name="Hall N."/>
            <person name="Anjard C."/>
            <person name="Hemphill L."/>
            <person name="Bason N."/>
            <person name="Farbrother P."/>
            <person name="Desany B."/>
            <person name="Just E."/>
            <person name="Morio T."/>
            <person name="Rost R."/>
            <person name="Churcher C."/>
            <person name="Cooper J."/>
            <person name="Haydock S."/>
            <person name="van Driessche N."/>
            <person name="Cronin A."/>
            <person name="Goodhead I."/>
            <person name="Muzny D."/>
            <person name="Mourier T."/>
            <person name="Pain A."/>
            <person name="Lu M."/>
            <person name="Harper D."/>
            <person name="Lindsay R."/>
            <person name="Hauser H."/>
            <person name="James K."/>
            <person name="Quiles M."/>
            <person name="Madan Babu M."/>
            <person name="Saito T."/>
            <person name="Buchrieser C."/>
            <person name="Wardroper A."/>
            <person name="Felder M."/>
            <person name="Thangavelu M."/>
            <person name="Johnson D."/>
            <person name="Knights A."/>
            <person name="Loulseged H."/>
            <person name="Mungall K."/>
            <person name="Oliver K."/>
            <person name="Price C."/>
            <person name="Quail M.A."/>
            <person name="Urushihara H."/>
            <person name="Hernandez J."/>
            <person name="Rabbinowitsch E."/>
            <person name="Steffen D."/>
            <person name="Sanders M."/>
            <person name="Ma J."/>
            <person name="Kohara Y."/>
            <person name="Sharp S."/>
            <person name="Simmonds M."/>
            <person name="Spiegler S."/>
            <person name="Tivey A."/>
            <person name="Sugano S."/>
            <person name="White B."/>
            <person name="Walker D."/>
            <person name="Woodward J."/>
            <person name="Winckler T."/>
            <person name="Tanaka Y."/>
            <person name="Shaulsky G."/>
            <person name="Schleicher M."/>
            <person name="Weinstock G."/>
            <person name="Rosenthal A."/>
            <person name="Cox E.C."/>
            <person name="Chisholm R.L."/>
            <person name="Gibbs R."/>
            <person name="Loomis W.F."/>
            <person name="Platzer M."/>
            <person name="Kay R.R."/>
            <person name="Williams J."/>
            <person name="Dear P.H."/>
            <person name="Noegel A.A."/>
            <person name="Barrell B."/>
            <person name="Kuspa A."/>
        </authorList>
    </citation>
    <scope>NUCLEOTIDE SEQUENCE [LARGE SCALE GENOMIC DNA]</scope>
    <source>
        <strain evidence="2 3">AX4</strain>
    </source>
</reference>
<keyword evidence="1" id="KW-0812">Transmembrane</keyword>
<sequence>MVLDFLKGEKVKYDQLPEPNVVGELMKNIKELAESDNDIIREAARKFGVFVPTEFGRVLLFTSLSKKSVLKPYIKKIQTLVELFIKFFKLVSKFNKDATEISLDTHHENLNLEIKSDVYDLEKTHCQLMLLANELIEDIDKSINECKRGVLSQKSILPESATCNTPLLLKNQNQFSNEHIQNLTKCILQSKSIQAPSIKKLIDKNNLKKIVLNFGGIFFLIIGCATVIIGAVFAPFTAGISLFSALASIFMIAGGSFSFVSGIVVEALGNKFFIEKELDLINSLETLKLIKLDVENMLQSFGNNTILVDQISKNFNNFKIGEFLSIGILCGICNNVLKDPLFFEYEINKTKNFCKDCITQYYKSQQQLGGSDNDEDLFKLPNSNSHTYNLKILKPACSSFKSYIRNSEERYDKWERKLLSIISNNRINNL</sequence>
<evidence type="ECO:0008006" key="4">
    <source>
        <dbReference type="Google" id="ProtNLM"/>
    </source>
</evidence>
<dbReference type="RefSeq" id="XP_637956.1">
    <property type="nucleotide sequence ID" value="XM_632864.1"/>
</dbReference>
<keyword evidence="3" id="KW-1185">Reference proteome</keyword>